<dbReference type="CDD" id="cd02440">
    <property type="entry name" value="AdoMet_MTases"/>
    <property type="match status" value="1"/>
</dbReference>
<organism evidence="8 9">
    <name type="scientific">Nephila pilipes</name>
    <name type="common">Giant wood spider</name>
    <name type="synonym">Nephila maculata</name>
    <dbReference type="NCBI Taxonomy" id="299642"/>
    <lineage>
        <taxon>Eukaryota</taxon>
        <taxon>Metazoa</taxon>
        <taxon>Ecdysozoa</taxon>
        <taxon>Arthropoda</taxon>
        <taxon>Chelicerata</taxon>
        <taxon>Arachnida</taxon>
        <taxon>Araneae</taxon>
        <taxon>Araneomorphae</taxon>
        <taxon>Entelegynae</taxon>
        <taxon>Araneoidea</taxon>
        <taxon>Nephilidae</taxon>
        <taxon>Nephila</taxon>
    </lineage>
</organism>
<dbReference type="Proteomes" id="UP000887013">
    <property type="component" value="Unassembled WGS sequence"/>
</dbReference>
<evidence type="ECO:0000313" key="8">
    <source>
        <dbReference type="EMBL" id="GFT35009.1"/>
    </source>
</evidence>
<evidence type="ECO:0000256" key="5">
    <source>
        <dbReference type="ARBA" id="ARBA00035674"/>
    </source>
</evidence>
<comment type="pathway">
    <text evidence="2">Lipid metabolism.</text>
</comment>
<comment type="catalytic activity">
    <reaction evidence="7">
        <text>N-methylethanolamine phosphate + S-adenosyl-L-methionine = N,N-dimethylethanolamine phosphate + S-adenosyl-L-homocysteine + H(+)</text>
        <dbReference type="Rhea" id="RHEA:25321"/>
        <dbReference type="ChEBI" id="CHEBI:15378"/>
        <dbReference type="ChEBI" id="CHEBI:57781"/>
        <dbReference type="ChEBI" id="CHEBI:57856"/>
        <dbReference type="ChEBI" id="CHEBI:58641"/>
        <dbReference type="ChEBI" id="CHEBI:59789"/>
        <dbReference type="EC" id="2.1.1.103"/>
    </reaction>
    <physiologicalReaction direction="left-to-right" evidence="7">
        <dbReference type="Rhea" id="RHEA:25322"/>
    </physiologicalReaction>
</comment>
<protein>
    <recommendedName>
        <fullName evidence="5">phosphoethanolamine N-methyltransferase</fullName>
        <ecNumber evidence="5">2.1.1.103</ecNumber>
    </recommendedName>
</protein>
<dbReference type="PANTHER" id="PTHR44307">
    <property type="entry name" value="PHOSPHOETHANOLAMINE METHYLTRANSFERASE"/>
    <property type="match status" value="1"/>
</dbReference>
<dbReference type="PANTHER" id="PTHR44307:SF2">
    <property type="entry name" value="PHOSPHOETHANOLAMINE METHYLTRANSFERASE ISOFORM X1"/>
    <property type="match status" value="1"/>
</dbReference>
<evidence type="ECO:0000256" key="1">
    <source>
        <dbReference type="ARBA" id="ARBA00004969"/>
    </source>
</evidence>
<evidence type="ECO:0000256" key="3">
    <source>
        <dbReference type="ARBA" id="ARBA00022603"/>
    </source>
</evidence>
<comment type="caution">
    <text evidence="8">The sequence shown here is derived from an EMBL/GenBank/DDBJ whole genome shotgun (WGS) entry which is preliminary data.</text>
</comment>
<sequence length="280" mass="33160">MDIELPKWTEYKCKAVNFIYECKMKLNWKTLTDNTVMDVRCGMYFSCCRAILNIYPNVGSVIALQNSRICNDKIFPDESFEKHVDDLKITFSVADIETRISLQDYKGKIDKIVSWNTFHEIRDKERALESIFSMLKPGGEVAISFYLRNATYAWQWKMFSIGKWNQYLTDHVIPYFPGILDPKYYKETLKDIGFHHVLTETKNYNENFCNDRECLECLLKIASNFFSIPPHRMNEFKIDSLQAFREMIMICLSFIGFHFLNSFNFHPLLVQNCVAWHEEF</sequence>
<dbReference type="EMBL" id="BMAW01108634">
    <property type="protein sequence ID" value="GFT35009.1"/>
    <property type="molecule type" value="Genomic_DNA"/>
</dbReference>
<dbReference type="GO" id="GO:0000234">
    <property type="term" value="F:phosphoethanolamine N-methyltransferase activity"/>
    <property type="evidence" value="ECO:0007669"/>
    <property type="project" value="UniProtKB-EC"/>
</dbReference>
<evidence type="ECO:0000256" key="4">
    <source>
        <dbReference type="ARBA" id="ARBA00022679"/>
    </source>
</evidence>
<evidence type="ECO:0000256" key="6">
    <source>
        <dbReference type="ARBA" id="ARBA00047619"/>
    </source>
</evidence>
<accession>A0A8X6NUI4</accession>
<comment type="catalytic activity">
    <reaction evidence="6">
        <text>N,N-dimethylethanolamine phosphate + S-adenosyl-L-methionine = phosphocholine + S-adenosyl-L-homocysteine + H(+)</text>
        <dbReference type="Rhea" id="RHEA:25325"/>
        <dbReference type="ChEBI" id="CHEBI:15378"/>
        <dbReference type="ChEBI" id="CHEBI:57856"/>
        <dbReference type="ChEBI" id="CHEBI:58641"/>
        <dbReference type="ChEBI" id="CHEBI:59789"/>
        <dbReference type="ChEBI" id="CHEBI:295975"/>
        <dbReference type="EC" id="2.1.1.103"/>
    </reaction>
    <physiologicalReaction direction="left-to-right" evidence="6">
        <dbReference type="Rhea" id="RHEA:25326"/>
    </physiologicalReaction>
</comment>
<evidence type="ECO:0000256" key="2">
    <source>
        <dbReference type="ARBA" id="ARBA00005189"/>
    </source>
</evidence>
<keyword evidence="3" id="KW-0489">Methyltransferase</keyword>
<keyword evidence="9" id="KW-1185">Reference proteome</keyword>
<name>A0A8X6NUI4_NEPPI</name>
<dbReference type="SUPFAM" id="SSF53335">
    <property type="entry name" value="S-adenosyl-L-methionine-dependent methyltransferases"/>
    <property type="match status" value="1"/>
</dbReference>
<evidence type="ECO:0000313" key="9">
    <source>
        <dbReference type="Proteomes" id="UP000887013"/>
    </source>
</evidence>
<keyword evidence="4" id="KW-0808">Transferase</keyword>
<dbReference type="Gene3D" id="3.40.50.150">
    <property type="entry name" value="Vaccinia Virus protein VP39"/>
    <property type="match status" value="1"/>
</dbReference>
<proteinExistence type="predicted"/>
<dbReference type="AlphaFoldDB" id="A0A8X6NUI4"/>
<dbReference type="EC" id="2.1.1.103" evidence="5"/>
<dbReference type="GO" id="GO:0032259">
    <property type="term" value="P:methylation"/>
    <property type="evidence" value="ECO:0007669"/>
    <property type="project" value="UniProtKB-KW"/>
</dbReference>
<comment type="pathway">
    <text evidence="1">Phospholipid metabolism; phosphatidylcholine biosynthesis.</text>
</comment>
<gene>
    <name evidence="8" type="primary">AVEN_129554_1</name>
    <name evidence="8" type="ORF">NPIL_394141</name>
</gene>
<evidence type="ECO:0000256" key="7">
    <source>
        <dbReference type="ARBA" id="ARBA00047841"/>
    </source>
</evidence>
<dbReference type="Pfam" id="PF13489">
    <property type="entry name" value="Methyltransf_23"/>
    <property type="match status" value="1"/>
</dbReference>
<reference evidence="8" key="1">
    <citation type="submission" date="2020-08" db="EMBL/GenBank/DDBJ databases">
        <title>Multicomponent nature underlies the extraordinary mechanical properties of spider dragline silk.</title>
        <authorList>
            <person name="Kono N."/>
            <person name="Nakamura H."/>
            <person name="Mori M."/>
            <person name="Yoshida Y."/>
            <person name="Ohtoshi R."/>
            <person name="Malay A.D."/>
            <person name="Moran D.A.P."/>
            <person name="Tomita M."/>
            <person name="Numata K."/>
            <person name="Arakawa K."/>
        </authorList>
    </citation>
    <scope>NUCLEOTIDE SEQUENCE</scope>
</reference>
<dbReference type="OrthoDB" id="66144at2759"/>
<dbReference type="InterPro" id="IPR029063">
    <property type="entry name" value="SAM-dependent_MTases_sf"/>
</dbReference>